<sequence>MDLSLQQVLNLRKVQDDSNTSTACYLDLYRKIMKKLYTADLRNLVGFRNALTMAL</sequence>
<evidence type="ECO:0000313" key="1">
    <source>
        <dbReference type="EMBL" id="EDW25004.1"/>
    </source>
</evidence>
<dbReference type="AlphaFoldDB" id="B4G3J6"/>
<organism evidence="2">
    <name type="scientific">Drosophila persimilis</name>
    <name type="common">Fruit fly</name>
    <dbReference type="NCBI Taxonomy" id="7234"/>
    <lineage>
        <taxon>Eukaryota</taxon>
        <taxon>Metazoa</taxon>
        <taxon>Ecdysozoa</taxon>
        <taxon>Arthropoda</taxon>
        <taxon>Hexapoda</taxon>
        <taxon>Insecta</taxon>
        <taxon>Pterygota</taxon>
        <taxon>Neoptera</taxon>
        <taxon>Endopterygota</taxon>
        <taxon>Diptera</taxon>
        <taxon>Brachycera</taxon>
        <taxon>Muscomorpha</taxon>
        <taxon>Ephydroidea</taxon>
        <taxon>Drosophilidae</taxon>
        <taxon>Drosophila</taxon>
        <taxon>Sophophora</taxon>
    </lineage>
</organism>
<accession>B4G3J6</accession>
<dbReference type="EMBL" id="CH479179">
    <property type="protein sequence ID" value="EDW25004.1"/>
    <property type="molecule type" value="Genomic_DNA"/>
</dbReference>
<keyword evidence="2" id="KW-1185">Reference proteome</keyword>
<protein>
    <submittedName>
        <fullName evidence="1">GL23080</fullName>
    </submittedName>
</protein>
<evidence type="ECO:0000313" key="2">
    <source>
        <dbReference type="Proteomes" id="UP000008744"/>
    </source>
</evidence>
<name>B4G3J6_DROPE</name>
<reference evidence="1 2" key="1">
    <citation type="journal article" date="2007" name="Nature">
        <title>Evolution of genes and genomes on the Drosophila phylogeny.</title>
        <authorList>
            <consortium name="Drosophila 12 Genomes Consortium"/>
            <person name="Clark A.G."/>
            <person name="Eisen M.B."/>
            <person name="Smith D.R."/>
            <person name="Bergman C.M."/>
            <person name="Oliver B."/>
            <person name="Markow T.A."/>
            <person name="Kaufman T.C."/>
            <person name="Kellis M."/>
            <person name="Gelbart W."/>
            <person name="Iyer V.N."/>
            <person name="Pollard D.A."/>
            <person name="Sackton T.B."/>
            <person name="Larracuente A.M."/>
            <person name="Singh N.D."/>
            <person name="Abad J.P."/>
            <person name="Abt D.N."/>
            <person name="Adryan B."/>
            <person name="Aguade M."/>
            <person name="Akashi H."/>
            <person name="Anderson W.W."/>
            <person name="Aquadro C.F."/>
            <person name="Ardell D.H."/>
            <person name="Arguello R."/>
            <person name="Artieri C.G."/>
            <person name="Barbash D.A."/>
            <person name="Barker D."/>
            <person name="Barsanti P."/>
            <person name="Batterham P."/>
            <person name="Batzoglou S."/>
            <person name="Begun D."/>
            <person name="Bhutkar A."/>
            <person name="Blanco E."/>
            <person name="Bosak S.A."/>
            <person name="Bradley R.K."/>
            <person name="Brand A.D."/>
            <person name="Brent M.R."/>
            <person name="Brooks A.N."/>
            <person name="Brown R.H."/>
            <person name="Butlin R.K."/>
            <person name="Caggese C."/>
            <person name="Calvi B.R."/>
            <person name="Bernardo de Carvalho A."/>
            <person name="Caspi A."/>
            <person name="Castrezana S."/>
            <person name="Celniker S.E."/>
            <person name="Chang J.L."/>
            <person name="Chapple C."/>
            <person name="Chatterji S."/>
            <person name="Chinwalla A."/>
            <person name="Civetta A."/>
            <person name="Clifton S.W."/>
            <person name="Comeron J.M."/>
            <person name="Costello J.C."/>
            <person name="Coyne J.A."/>
            <person name="Daub J."/>
            <person name="David R.G."/>
            <person name="Delcher A.L."/>
            <person name="Delehaunty K."/>
            <person name="Do C.B."/>
            <person name="Ebling H."/>
            <person name="Edwards K."/>
            <person name="Eickbush T."/>
            <person name="Evans J.D."/>
            <person name="Filipski A."/>
            <person name="Findeiss S."/>
            <person name="Freyhult E."/>
            <person name="Fulton L."/>
            <person name="Fulton R."/>
            <person name="Garcia A.C."/>
            <person name="Gardiner A."/>
            <person name="Garfield D.A."/>
            <person name="Garvin B.E."/>
            <person name="Gibson G."/>
            <person name="Gilbert D."/>
            <person name="Gnerre S."/>
            <person name="Godfrey J."/>
            <person name="Good R."/>
            <person name="Gotea V."/>
            <person name="Gravely B."/>
            <person name="Greenberg A.J."/>
            <person name="Griffiths-Jones S."/>
            <person name="Gross S."/>
            <person name="Guigo R."/>
            <person name="Gustafson E.A."/>
            <person name="Haerty W."/>
            <person name="Hahn M.W."/>
            <person name="Halligan D.L."/>
            <person name="Halpern A.L."/>
            <person name="Halter G.M."/>
            <person name="Han M.V."/>
            <person name="Heger A."/>
            <person name="Hillier L."/>
            <person name="Hinrichs A.S."/>
            <person name="Holmes I."/>
            <person name="Hoskins R.A."/>
            <person name="Hubisz M.J."/>
            <person name="Hultmark D."/>
            <person name="Huntley M.A."/>
            <person name="Jaffe D.B."/>
            <person name="Jagadeeshan S."/>
            <person name="Jeck W.R."/>
            <person name="Johnson J."/>
            <person name="Jones C.D."/>
            <person name="Jordan W.C."/>
            <person name="Karpen G.H."/>
            <person name="Kataoka E."/>
            <person name="Keightley P.D."/>
            <person name="Kheradpour P."/>
            <person name="Kirkness E.F."/>
            <person name="Koerich L.B."/>
            <person name="Kristiansen K."/>
            <person name="Kudrna D."/>
            <person name="Kulathinal R.J."/>
            <person name="Kumar S."/>
            <person name="Kwok R."/>
            <person name="Lander E."/>
            <person name="Langley C.H."/>
            <person name="Lapoint R."/>
            <person name="Lazzaro B.P."/>
            <person name="Lee S.J."/>
            <person name="Levesque L."/>
            <person name="Li R."/>
            <person name="Lin C.F."/>
            <person name="Lin M.F."/>
            <person name="Lindblad-Toh K."/>
            <person name="Llopart A."/>
            <person name="Long M."/>
            <person name="Low L."/>
            <person name="Lozovsky E."/>
            <person name="Lu J."/>
            <person name="Luo M."/>
            <person name="Machado C.A."/>
            <person name="Makalowski W."/>
            <person name="Marzo M."/>
            <person name="Matsuda M."/>
            <person name="Matzkin L."/>
            <person name="McAllister B."/>
            <person name="McBride C.S."/>
            <person name="McKernan B."/>
            <person name="McKernan K."/>
            <person name="Mendez-Lago M."/>
            <person name="Minx P."/>
            <person name="Mollenhauer M.U."/>
            <person name="Montooth K."/>
            <person name="Mount S.M."/>
            <person name="Mu X."/>
            <person name="Myers E."/>
            <person name="Negre B."/>
            <person name="Newfeld S."/>
            <person name="Nielsen R."/>
            <person name="Noor M.A."/>
            <person name="O'Grady P."/>
            <person name="Pachter L."/>
            <person name="Papaceit M."/>
            <person name="Parisi M.J."/>
            <person name="Parisi M."/>
            <person name="Parts L."/>
            <person name="Pedersen J.S."/>
            <person name="Pesole G."/>
            <person name="Phillippy A.M."/>
            <person name="Ponting C.P."/>
            <person name="Pop M."/>
            <person name="Porcelli D."/>
            <person name="Powell J.R."/>
            <person name="Prohaska S."/>
            <person name="Pruitt K."/>
            <person name="Puig M."/>
            <person name="Quesneville H."/>
            <person name="Ram K.R."/>
            <person name="Rand D."/>
            <person name="Rasmussen M.D."/>
            <person name="Reed L.K."/>
            <person name="Reenan R."/>
            <person name="Reily A."/>
            <person name="Remington K.A."/>
            <person name="Rieger T.T."/>
            <person name="Ritchie M.G."/>
            <person name="Robin C."/>
            <person name="Rogers Y.H."/>
            <person name="Rohde C."/>
            <person name="Rozas J."/>
            <person name="Rubenfield M.J."/>
            <person name="Ruiz A."/>
            <person name="Russo S."/>
            <person name="Salzberg S.L."/>
            <person name="Sanchez-Gracia A."/>
            <person name="Saranga D.J."/>
            <person name="Sato H."/>
            <person name="Schaeffer S.W."/>
            <person name="Schatz M.C."/>
            <person name="Schlenke T."/>
            <person name="Schwartz R."/>
            <person name="Segarra C."/>
            <person name="Singh R.S."/>
            <person name="Sirot L."/>
            <person name="Sirota M."/>
            <person name="Sisneros N.B."/>
            <person name="Smith C.D."/>
            <person name="Smith T.F."/>
            <person name="Spieth J."/>
            <person name="Stage D.E."/>
            <person name="Stark A."/>
            <person name="Stephan W."/>
            <person name="Strausberg R.L."/>
            <person name="Strempel S."/>
            <person name="Sturgill D."/>
            <person name="Sutton G."/>
            <person name="Sutton G.G."/>
            <person name="Tao W."/>
            <person name="Teichmann S."/>
            <person name="Tobari Y.N."/>
            <person name="Tomimura Y."/>
            <person name="Tsolas J.M."/>
            <person name="Valente V.L."/>
            <person name="Venter E."/>
            <person name="Venter J.C."/>
            <person name="Vicario S."/>
            <person name="Vieira F.G."/>
            <person name="Vilella A.J."/>
            <person name="Villasante A."/>
            <person name="Walenz B."/>
            <person name="Wang J."/>
            <person name="Wasserman M."/>
            <person name="Watts T."/>
            <person name="Wilson D."/>
            <person name="Wilson R.K."/>
            <person name="Wing R.A."/>
            <person name="Wolfner M.F."/>
            <person name="Wong A."/>
            <person name="Wong G.K."/>
            <person name="Wu C.I."/>
            <person name="Wu G."/>
            <person name="Yamamoto D."/>
            <person name="Yang H.P."/>
            <person name="Yang S.P."/>
            <person name="Yorke J.A."/>
            <person name="Yoshida K."/>
            <person name="Zdobnov E."/>
            <person name="Zhang P."/>
            <person name="Zhang Y."/>
            <person name="Zimin A.V."/>
            <person name="Baldwin J."/>
            <person name="Abdouelleil A."/>
            <person name="Abdulkadir J."/>
            <person name="Abebe A."/>
            <person name="Abera B."/>
            <person name="Abreu J."/>
            <person name="Acer S.C."/>
            <person name="Aftuck L."/>
            <person name="Alexander A."/>
            <person name="An P."/>
            <person name="Anderson E."/>
            <person name="Anderson S."/>
            <person name="Arachi H."/>
            <person name="Azer M."/>
            <person name="Bachantsang P."/>
            <person name="Barry A."/>
            <person name="Bayul T."/>
            <person name="Berlin A."/>
            <person name="Bessette D."/>
            <person name="Bloom T."/>
            <person name="Blye J."/>
            <person name="Boguslavskiy L."/>
            <person name="Bonnet C."/>
            <person name="Boukhgalter B."/>
            <person name="Bourzgui I."/>
            <person name="Brown A."/>
            <person name="Cahill P."/>
            <person name="Channer S."/>
            <person name="Cheshatsang Y."/>
            <person name="Chuda L."/>
            <person name="Citroen M."/>
            <person name="Collymore A."/>
            <person name="Cooke P."/>
            <person name="Costello M."/>
            <person name="D'Aco K."/>
            <person name="Daza R."/>
            <person name="De Haan G."/>
            <person name="DeGray S."/>
            <person name="DeMaso C."/>
            <person name="Dhargay N."/>
            <person name="Dooley K."/>
            <person name="Dooley E."/>
            <person name="Doricent M."/>
            <person name="Dorje P."/>
            <person name="Dorjee K."/>
            <person name="Dupes A."/>
            <person name="Elong R."/>
            <person name="Falk J."/>
            <person name="Farina A."/>
            <person name="Faro S."/>
            <person name="Ferguson D."/>
            <person name="Fisher S."/>
            <person name="Foley C.D."/>
            <person name="Franke A."/>
            <person name="Friedrich D."/>
            <person name="Gadbois L."/>
            <person name="Gearin G."/>
            <person name="Gearin C.R."/>
            <person name="Giannoukos G."/>
            <person name="Goode T."/>
            <person name="Graham J."/>
            <person name="Grandbois E."/>
            <person name="Grewal S."/>
            <person name="Gyaltsen K."/>
            <person name="Hafez N."/>
            <person name="Hagos B."/>
            <person name="Hall J."/>
            <person name="Henson C."/>
            <person name="Hollinger A."/>
            <person name="Honan T."/>
            <person name="Huard M.D."/>
            <person name="Hughes L."/>
            <person name="Hurhula B."/>
            <person name="Husby M.E."/>
            <person name="Kamat A."/>
            <person name="Kanga B."/>
            <person name="Kashin S."/>
            <person name="Khazanovich D."/>
            <person name="Kisner P."/>
            <person name="Lance K."/>
            <person name="Lara M."/>
            <person name="Lee W."/>
            <person name="Lennon N."/>
            <person name="Letendre F."/>
            <person name="LeVine R."/>
            <person name="Lipovsky A."/>
            <person name="Liu X."/>
            <person name="Liu J."/>
            <person name="Liu S."/>
            <person name="Lokyitsang T."/>
            <person name="Lokyitsang Y."/>
            <person name="Lubonja R."/>
            <person name="Lui A."/>
            <person name="MacDonald P."/>
            <person name="Magnisalis V."/>
            <person name="Maru K."/>
            <person name="Matthews C."/>
            <person name="McCusker W."/>
            <person name="McDonough S."/>
            <person name="Mehta T."/>
            <person name="Meldrim J."/>
            <person name="Meneus L."/>
            <person name="Mihai O."/>
            <person name="Mihalev A."/>
            <person name="Mihova T."/>
            <person name="Mittelman R."/>
            <person name="Mlenga V."/>
            <person name="Montmayeur A."/>
            <person name="Mulrain L."/>
            <person name="Navidi A."/>
            <person name="Naylor J."/>
            <person name="Negash T."/>
            <person name="Nguyen T."/>
            <person name="Nguyen N."/>
            <person name="Nicol R."/>
            <person name="Norbu C."/>
            <person name="Norbu N."/>
            <person name="Novod N."/>
            <person name="O'Neill B."/>
            <person name="Osman S."/>
            <person name="Markiewicz E."/>
            <person name="Oyono O.L."/>
            <person name="Patti C."/>
            <person name="Phunkhang P."/>
            <person name="Pierre F."/>
            <person name="Priest M."/>
            <person name="Raghuraman S."/>
            <person name="Rege F."/>
            <person name="Reyes R."/>
            <person name="Rise C."/>
            <person name="Rogov P."/>
            <person name="Ross K."/>
            <person name="Ryan E."/>
            <person name="Settipalli S."/>
            <person name="Shea T."/>
            <person name="Sherpa N."/>
            <person name="Shi L."/>
            <person name="Shih D."/>
            <person name="Sparrow T."/>
            <person name="Spaulding J."/>
            <person name="Stalker J."/>
            <person name="Stange-Thomann N."/>
            <person name="Stavropoulos S."/>
            <person name="Stone C."/>
            <person name="Strader C."/>
            <person name="Tesfaye S."/>
            <person name="Thomson T."/>
            <person name="Thoulutsang Y."/>
            <person name="Thoulutsang D."/>
            <person name="Topham K."/>
            <person name="Topping I."/>
            <person name="Tsamla T."/>
            <person name="Vassiliev H."/>
            <person name="Vo A."/>
            <person name="Wangchuk T."/>
            <person name="Wangdi T."/>
            <person name="Weiand M."/>
            <person name="Wilkinson J."/>
            <person name="Wilson A."/>
            <person name="Yadav S."/>
            <person name="Young G."/>
            <person name="Yu Q."/>
            <person name="Zembek L."/>
            <person name="Zhong D."/>
            <person name="Zimmer A."/>
            <person name="Zwirko Z."/>
            <person name="Jaffe D.B."/>
            <person name="Alvarez P."/>
            <person name="Brockman W."/>
            <person name="Butler J."/>
            <person name="Chin C."/>
            <person name="Gnerre S."/>
            <person name="Grabherr M."/>
            <person name="Kleber M."/>
            <person name="Mauceli E."/>
            <person name="MacCallum I."/>
        </authorList>
    </citation>
    <scope>NUCLEOTIDE SEQUENCE [LARGE SCALE GENOMIC DNA]</scope>
    <source>
        <strain evidence="2">MSH-3 / Tucson 14011-0111.49</strain>
    </source>
</reference>
<dbReference type="HOGENOM" id="CLU_3034569_0_0_1"/>
<dbReference type="Proteomes" id="UP000008744">
    <property type="component" value="Unassembled WGS sequence"/>
</dbReference>
<proteinExistence type="predicted"/>
<gene>
    <name evidence="1" type="primary">Dper\GL23080</name>
    <name evidence="1" type="ORF">Dper_GL23080</name>
</gene>